<evidence type="ECO:0000313" key="2">
    <source>
        <dbReference type="Proteomes" id="UP000676246"/>
    </source>
</evidence>
<evidence type="ECO:0000313" key="1">
    <source>
        <dbReference type="EMBL" id="MBQ0933579.1"/>
    </source>
</evidence>
<dbReference type="AlphaFoldDB" id="A0A940YBP1"/>
<dbReference type="EMBL" id="JAGQDD010000033">
    <property type="protein sequence ID" value="MBQ0933579.1"/>
    <property type="molecule type" value="Genomic_DNA"/>
</dbReference>
<protein>
    <submittedName>
        <fullName evidence="1">Uncharacterized protein</fullName>
    </submittedName>
</protein>
<dbReference type="RefSeq" id="WP_210857243.1">
    <property type="nucleotide sequence ID" value="NZ_JAGQDD010000033.1"/>
</dbReference>
<proteinExistence type="predicted"/>
<sequence>MLRAALMVLTGIVHSWLGERKVIAAMLRITDAALLSGVQQRFLRACRHISTVSWFVLAATLLCQSLQPQALRAAVLGISMRWPSR</sequence>
<name>A0A940YBP1_9BURK</name>
<accession>A0A940YBP1</accession>
<organism evidence="1 2">
    <name type="scientific">Ideonella alba</name>
    <dbReference type="NCBI Taxonomy" id="2824118"/>
    <lineage>
        <taxon>Bacteria</taxon>
        <taxon>Pseudomonadati</taxon>
        <taxon>Pseudomonadota</taxon>
        <taxon>Betaproteobacteria</taxon>
        <taxon>Burkholderiales</taxon>
        <taxon>Sphaerotilaceae</taxon>
        <taxon>Ideonella</taxon>
    </lineage>
</organism>
<gene>
    <name evidence="1" type="ORF">KAK03_24165</name>
</gene>
<keyword evidence="2" id="KW-1185">Reference proteome</keyword>
<reference evidence="1 2" key="1">
    <citation type="submission" date="2021-04" db="EMBL/GenBank/DDBJ databases">
        <title>The genome sequence of Ideonella sp. 3Y2.</title>
        <authorList>
            <person name="Liu Y."/>
        </authorList>
    </citation>
    <scope>NUCLEOTIDE SEQUENCE [LARGE SCALE GENOMIC DNA]</scope>
    <source>
        <strain evidence="1 2">3Y2</strain>
    </source>
</reference>
<dbReference type="Proteomes" id="UP000676246">
    <property type="component" value="Unassembled WGS sequence"/>
</dbReference>
<comment type="caution">
    <text evidence="1">The sequence shown here is derived from an EMBL/GenBank/DDBJ whole genome shotgun (WGS) entry which is preliminary data.</text>
</comment>